<evidence type="ECO:0000313" key="2">
    <source>
        <dbReference type="EMBL" id="CAO81246.1"/>
    </source>
</evidence>
<protein>
    <submittedName>
        <fullName evidence="2">Uncharacterized protein</fullName>
    </submittedName>
</protein>
<dbReference type="GO" id="GO:0043683">
    <property type="term" value="P:type IV pilus assembly"/>
    <property type="evidence" value="ECO:0007669"/>
    <property type="project" value="InterPro"/>
</dbReference>
<dbReference type="Gene3D" id="3.30.70.60">
    <property type="match status" value="1"/>
</dbReference>
<dbReference type="STRING" id="459349.CLOAM1394"/>
<keyword evidence="1" id="KW-0175">Coiled coil</keyword>
<dbReference type="Proteomes" id="UP000002019">
    <property type="component" value="Chromosome"/>
</dbReference>
<evidence type="ECO:0000256" key="1">
    <source>
        <dbReference type="SAM" id="Coils"/>
    </source>
</evidence>
<dbReference type="HOGENOM" id="CLU_1624225_0_0_0"/>
<feature type="coiled-coil region" evidence="1">
    <location>
        <begin position="7"/>
        <end position="34"/>
    </location>
</feature>
<organism evidence="2 3">
    <name type="scientific">Cloacimonas acidaminovorans (strain Evry)</name>
    <dbReference type="NCBI Taxonomy" id="459349"/>
    <lineage>
        <taxon>Bacteria</taxon>
        <taxon>Pseudomonadati</taxon>
        <taxon>Candidatus Cloacimonadota</taxon>
        <taxon>Candidatus Cloacimonadia</taxon>
        <taxon>Candidatus Cloacimonadales</taxon>
        <taxon>Candidatus Cloacimonadaceae</taxon>
        <taxon>Candidatus Cloacimonas</taxon>
    </lineage>
</organism>
<accession>B0VJ45</accession>
<dbReference type="InterPro" id="IPR014717">
    <property type="entry name" value="Transl_elong_EF1B/ribsomal_bS6"/>
</dbReference>
<dbReference type="Pfam" id="PF04350">
    <property type="entry name" value="PilO"/>
    <property type="match status" value="1"/>
</dbReference>
<proteinExistence type="predicted"/>
<keyword evidence="3" id="KW-1185">Reference proteome</keyword>
<dbReference type="KEGG" id="caci:CLOAM1394"/>
<dbReference type="EMBL" id="CU466930">
    <property type="protein sequence ID" value="CAO81246.1"/>
    <property type="molecule type" value="Genomic_DNA"/>
</dbReference>
<dbReference type="AlphaFoldDB" id="B0VJ45"/>
<gene>
    <name evidence="2" type="ordered locus">CLOAM1394</name>
</gene>
<name>B0VJ45_CLOAI</name>
<sequence length="163" mass="18458">MFTINSVTAKQHKINELDKKIKNAQEKLNSARIMDQQLSQFSRIIDNSLTREASFSFDEINAFKTTIGRLADQRTITINKLSDSNKFSLPGLVETTYNLELEATYVQIGQFISDLESMDNIIKIQALDISPLAVSDKEVTAPNAPNRYRVTLELSVFKVKREA</sequence>
<reference evidence="2 3" key="1">
    <citation type="journal article" date="2008" name="J. Bacteriol.">
        <title>'Candidatus Cloacamonas acidaminovorans': genome sequence reconstruction provides a first glimpse of a new bacterial division.</title>
        <authorList>
            <person name="Pelletier E."/>
            <person name="Kreimeyer A."/>
            <person name="Bocs S."/>
            <person name="Rouy Z."/>
            <person name="Gyapay G."/>
            <person name="Chouari R."/>
            <person name="Riviere D."/>
            <person name="Ganesan A."/>
            <person name="Daegelen P."/>
            <person name="Sghir A."/>
            <person name="Cohen G.N."/>
            <person name="Medigue C."/>
            <person name="Weissenbach J."/>
            <person name="Le Paslier D."/>
        </authorList>
    </citation>
    <scope>NUCLEOTIDE SEQUENCE [LARGE SCALE GENOMIC DNA]</scope>
    <source>
        <strain evidence="3">Evry</strain>
    </source>
</reference>
<evidence type="ECO:0000313" key="3">
    <source>
        <dbReference type="Proteomes" id="UP000002019"/>
    </source>
</evidence>
<dbReference type="GO" id="GO:0043107">
    <property type="term" value="P:type IV pilus-dependent motility"/>
    <property type="evidence" value="ECO:0007669"/>
    <property type="project" value="InterPro"/>
</dbReference>
<dbReference type="InterPro" id="IPR007445">
    <property type="entry name" value="PilO"/>
</dbReference>